<keyword evidence="3" id="KW-1185">Reference proteome</keyword>
<evidence type="ECO:0000313" key="1">
    <source>
        <dbReference type="EMBL" id="CAI9938215.1"/>
    </source>
</evidence>
<protein>
    <submittedName>
        <fullName evidence="1">Leucine-rich repeat domain superfamily</fullName>
    </submittedName>
    <submittedName>
        <fullName evidence="2">Leucine-rich_repeat domain superfamily</fullName>
    </submittedName>
</protein>
<evidence type="ECO:0000313" key="2">
    <source>
        <dbReference type="EMBL" id="CAL5990459.1"/>
    </source>
</evidence>
<accession>A0AA86U1B9</accession>
<dbReference type="SUPFAM" id="SSF52058">
    <property type="entry name" value="L domain-like"/>
    <property type="match status" value="1"/>
</dbReference>
<evidence type="ECO:0000313" key="3">
    <source>
        <dbReference type="Proteomes" id="UP001642409"/>
    </source>
</evidence>
<dbReference type="Proteomes" id="UP001642409">
    <property type="component" value="Unassembled WGS sequence"/>
</dbReference>
<dbReference type="EMBL" id="CAXDID020000025">
    <property type="protein sequence ID" value="CAL5990459.1"/>
    <property type="molecule type" value="Genomic_DNA"/>
</dbReference>
<reference evidence="2 3" key="2">
    <citation type="submission" date="2024-07" db="EMBL/GenBank/DDBJ databases">
        <authorList>
            <person name="Akdeniz Z."/>
        </authorList>
    </citation>
    <scope>NUCLEOTIDE SEQUENCE [LARGE SCALE GENOMIC DNA]</scope>
</reference>
<dbReference type="EMBL" id="CATOUU010000654">
    <property type="protein sequence ID" value="CAI9938215.1"/>
    <property type="molecule type" value="Genomic_DNA"/>
</dbReference>
<dbReference type="InterPro" id="IPR032675">
    <property type="entry name" value="LRR_dom_sf"/>
</dbReference>
<dbReference type="AlphaFoldDB" id="A0AA86U1B9"/>
<gene>
    <name evidence="2" type="ORF">HINF_LOCUS11353</name>
    <name evidence="1" type="ORF">HINF_LOCUS25860</name>
</gene>
<sequence>MLSANVTKTNEKIQSLSEYKLIISGCKNIFPKLESKTIKQLELMDCCVNSVQSFILQSLEVLELSNYSRKEVDTLVFEIFTFQKLKRLTLYQWITNISPLSQMTRLTKLCMIECEIRSIEALKSLVNLEEVVVNVLTLVIKALTSPRFNT</sequence>
<reference evidence="1" key="1">
    <citation type="submission" date="2023-06" db="EMBL/GenBank/DDBJ databases">
        <authorList>
            <person name="Kurt Z."/>
        </authorList>
    </citation>
    <scope>NUCLEOTIDE SEQUENCE</scope>
</reference>
<organism evidence="1">
    <name type="scientific">Hexamita inflata</name>
    <dbReference type="NCBI Taxonomy" id="28002"/>
    <lineage>
        <taxon>Eukaryota</taxon>
        <taxon>Metamonada</taxon>
        <taxon>Diplomonadida</taxon>
        <taxon>Hexamitidae</taxon>
        <taxon>Hexamitinae</taxon>
        <taxon>Hexamita</taxon>
    </lineage>
</organism>
<proteinExistence type="predicted"/>
<name>A0AA86U1B9_9EUKA</name>
<comment type="caution">
    <text evidence="1">The sequence shown here is derived from an EMBL/GenBank/DDBJ whole genome shotgun (WGS) entry which is preliminary data.</text>
</comment>
<dbReference type="Gene3D" id="3.80.10.10">
    <property type="entry name" value="Ribonuclease Inhibitor"/>
    <property type="match status" value="1"/>
</dbReference>